<dbReference type="Proteomes" id="UP000054324">
    <property type="component" value="Unassembled WGS sequence"/>
</dbReference>
<sequence length="111" mass="12866">MLQIRYMVFVKQTTHKVAENSSTAHDRFRLSWGSSAAKILGSASRKKTTHKDAENSSTVHSWIRPSLGTSRKRRPQVSINLMFYLNPNRSRITKYPHGRLTRIPAEEYHKQ</sequence>
<protein>
    <submittedName>
        <fullName evidence="1">Uncharacterized protein</fullName>
    </submittedName>
</protein>
<keyword evidence="2" id="KW-1185">Reference proteome</keyword>
<dbReference type="CTD" id="20318456"/>
<gene>
    <name evidence="1" type="ORF">T265_04274</name>
</gene>
<accession>A0A074ZT18</accession>
<evidence type="ECO:0000313" key="2">
    <source>
        <dbReference type="Proteomes" id="UP000054324"/>
    </source>
</evidence>
<evidence type="ECO:0000313" key="1">
    <source>
        <dbReference type="EMBL" id="KER28977.1"/>
    </source>
</evidence>
<dbReference type="AlphaFoldDB" id="A0A074ZT18"/>
<dbReference type="OrthoDB" id="39497at2759"/>
<proteinExistence type="predicted"/>
<name>A0A074ZT18_OPIVI</name>
<organism evidence="1 2">
    <name type="scientific">Opisthorchis viverrini</name>
    <name type="common">Southeast Asian liver fluke</name>
    <dbReference type="NCBI Taxonomy" id="6198"/>
    <lineage>
        <taxon>Eukaryota</taxon>
        <taxon>Metazoa</taxon>
        <taxon>Spiralia</taxon>
        <taxon>Lophotrochozoa</taxon>
        <taxon>Platyhelminthes</taxon>
        <taxon>Trematoda</taxon>
        <taxon>Digenea</taxon>
        <taxon>Opisthorchiida</taxon>
        <taxon>Opisthorchiata</taxon>
        <taxon>Opisthorchiidae</taxon>
        <taxon>Opisthorchis</taxon>
    </lineage>
</organism>
<reference evidence="1 2" key="1">
    <citation type="submission" date="2013-11" db="EMBL/GenBank/DDBJ databases">
        <title>Opisthorchis viverrini - life in the bile duct.</title>
        <authorList>
            <person name="Young N.D."/>
            <person name="Nagarajan N."/>
            <person name="Lin S.J."/>
            <person name="Korhonen P.K."/>
            <person name="Jex A.R."/>
            <person name="Hall R.S."/>
            <person name="Safavi-Hemami H."/>
            <person name="Kaewkong W."/>
            <person name="Bertrand D."/>
            <person name="Gao S."/>
            <person name="Seet Q."/>
            <person name="Wongkham S."/>
            <person name="Teh B.T."/>
            <person name="Wongkham C."/>
            <person name="Intapan P.M."/>
            <person name="Maleewong W."/>
            <person name="Yang X."/>
            <person name="Hu M."/>
            <person name="Wang Z."/>
            <person name="Hofmann A."/>
            <person name="Sternberg P.W."/>
            <person name="Tan P."/>
            <person name="Wang J."/>
            <person name="Gasser R.B."/>
        </authorList>
    </citation>
    <scope>NUCLEOTIDE SEQUENCE [LARGE SCALE GENOMIC DNA]</scope>
</reference>
<dbReference type="KEGG" id="ovi:T265_04274"/>
<dbReference type="EMBL" id="KL596687">
    <property type="protein sequence ID" value="KER28977.1"/>
    <property type="molecule type" value="Genomic_DNA"/>
</dbReference>
<dbReference type="GeneID" id="20318456"/>
<dbReference type="RefSeq" id="XP_009167237.1">
    <property type="nucleotide sequence ID" value="XM_009168973.1"/>
</dbReference>